<dbReference type="EMBL" id="FNFL01000003">
    <property type="protein sequence ID" value="SDK14476.1"/>
    <property type="molecule type" value="Genomic_DNA"/>
</dbReference>
<comment type="subcellular location">
    <subcellularLocation>
        <location evidence="1">Endomembrane system</location>
        <topology evidence="1">Multi-pass membrane protein</topology>
    </subcellularLocation>
</comment>
<keyword evidence="3" id="KW-0472">Membrane</keyword>
<keyword evidence="6" id="KW-1185">Reference proteome</keyword>
<proteinExistence type="inferred from homology"/>
<reference evidence="5 6" key="1">
    <citation type="submission" date="2016-10" db="EMBL/GenBank/DDBJ databases">
        <authorList>
            <person name="de Groot N.N."/>
        </authorList>
    </citation>
    <scope>NUCLEOTIDE SEQUENCE [LARGE SCALE GENOMIC DNA]</scope>
    <source>
        <strain evidence="5 6">CGMCC 1.6502</strain>
    </source>
</reference>
<dbReference type="GO" id="GO:0016020">
    <property type="term" value="C:membrane"/>
    <property type="evidence" value="ECO:0007669"/>
    <property type="project" value="InterPro"/>
</dbReference>
<dbReference type="OrthoDB" id="129711at2"/>
<feature type="transmembrane region" description="Helical" evidence="3">
    <location>
        <begin position="6"/>
        <end position="22"/>
    </location>
</feature>
<dbReference type="SUPFAM" id="SSF103481">
    <property type="entry name" value="Multidrug resistance efflux transporter EmrE"/>
    <property type="match status" value="1"/>
</dbReference>
<protein>
    <submittedName>
        <fullName evidence="5">EamA-like transporter family protein</fullName>
    </submittedName>
</protein>
<evidence type="ECO:0000313" key="6">
    <source>
        <dbReference type="Proteomes" id="UP000198694"/>
    </source>
</evidence>
<feature type="transmembrane region" description="Helical" evidence="3">
    <location>
        <begin position="34"/>
        <end position="57"/>
    </location>
</feature>
<dbReference type="AlphaFoldDB" id="A0A1G8ZH82"/>
<dbReference type="Pfam" id="PF00892">
    <property type="entry name" value="EamA"/>
    <property type="match status" value="1"/>
</dbReference>
<name>A0A1G8ZH82_9BACI</name>
<comment type="similarity">
    <text evidence="2">Belongs to the EamA transporter family.</text>
</comment>
<gene>
    <name evidence="5" type="ORF">SAMN05216243_2017</name>
</gene>
<evidence type="ECO:0000313" key="5">
    <source>
        <dbReference type="EMBL" id="SDK14476.1"/>
    </source>
</evidence>
<organism evidence="5 6">
    <name type="scientific">Sediminibacillus albus</name>
    <dbReference type="NCBI Taxonomy" id="407036"/>
    <lineage>
        <taxon>Bacteria</taxon>
        <taxon>Bacillati</taxon>
        <taxon>Bacillota</taxon>
        <taxon>Bacilli</taxon>
        <taxon>Bacillales</taxon>
        <taxon>Bacillaceae</taxon>
        <taxon>Sediminibacillus</taxon>
    </lineage>
</organism>
<dbReference type="Gene3D" id="1.10.3730.20">
    <property type="match status" value="1"/>
</dbReference>
<keyword evidence="3" id="KW-1133">Transmembrane helix</keyword>
<dbReference type="STRING" id="407036.SAMN05216243_2017"/>
<evidence type="ECO:0000256" key="1">
    <source>
        <dbReference type="ARBA" id="ARBA00004127"/>
    </source>
</evidence>
<sequence>MISWLLVIALFTWMGAIGGYFFKKASGQKISMNLNLFIYLLAGSLFYCAGAVLNIWVLRHLPYTVVFPLTSFTYVWTLAISYFLLDETISIKKSAGVVLIIIGSIFLVR</sequence>
<keyword evidence="3" id="KW-0812">Transmembrane</keyword>
<feature type="domain" description="EamA" evidence="4">
    <location>
        <begin position="8"/>
        <end position="108"/>
    </location>
</feature>
<evidence type="ECO:0000256" key="3">
    <source>
        <dbReference type="SAM" id="Phobius"/>
    </source>
</evidence>
<dbReference type="Proteomes" id="UP000198694">
    <property type="component" value="Unassembled WGS sequence"/>
</dbReference>
<evidence type="ECO:0000259" key="4">
    <source>
        <dbReference type="Pfam" id="PF00892"/>
    </source>
</evidence>
<evidence type="ECO:0000256" key="2">
    <source>
        <dbReference type="ARBA" id="ARBA00007362"/>
    </source>
</evidence>
<accession>A0A1G8ZH82</accession>
<dbReference type="InterPro" id="IPR037185">
    <property type="entry name" value="EmrE-like"/>
</dbReference>
<dbReference type="InterPro" id="IPR000620">
    <property type="entry name" value="EamA_dom"/>
</dbReference>
<feature type="transmembrane region" description="Helical" evidence="3">
    <location>
        <begin position="63"/>
        <end position="84"/>
    </location>
</feature>